<gene>
    <name evidence="2" type="ORF">PPRIM_AZ9-3.1.T0860008</name>
</gene>
<proteinExistence type="predicted"/>
<evidence type="ECO:0000313" key="3">
    <source>
        <dbReference type="Proteomes" id="UP000688137"/>
    </source>
</evidence>
<name>A0A8S1NGJ2_PARPR</name>
<reference evidence="2" key="1">
    <citation type="submission" date="2021-01" db="EMBL/GenBank/DDBJ databases">
        <authorList>
            <consortium name="Genoscope - CEA"/>
            <person name="William W."/>
        </authorList>
    </citation>
    <scope>NUCLEOTIDE SEQUENCE</scope>
</reference>
<evidence type="ECO:0000313" key="2">
    <source>
        <dbReference type="EMBL" id="CAD8090399.1"/>
    </source>
</evidence>
<evidence type="ECO:0000256" key="1">
    <source>
        <dbReference type="SAM" id="Phobius"/>
    </source>
</evidence>
<keyword evidence="1" id="KW-1133">Transmembrane helix</keyword>
<keyword evidence="1" id="KW-0812">Transmembrane</keyword>
<evidence type="ECO:0008006" key="4">
    <source>
        <dbReference type="Google" id="ProtNLM"/>
    </source>
</evidence>
<dbReference type="EMBL" id="CAJJDM010000089">
    <property type="protein sequence ID" value="CAD8090399.1"/>
    <property type="molecule type" value="Genomic_DNA"/>
</dbReference>
<keyword evidence="3" id="KW-1185">Reference proteome</keyword>
<dbReference type="AlphaFoldDB" id="A0A8S1NGJ2"/>
<accession>A0A8S1NGJ2</accession>
<sequence>MLQVVIDEQLNQQFNQKETRWSNCSPLYCICLKSNINQQLYQHRRYYHEKVDLELIQNNTNNIVAYQRELKQQIFNIFMRRNQNNLNYQAVIRITIKISNQSQKLGYSQIFDPNFHIKRFDWNYLNMIVKISYYLFFLSKITIIMSIKNHFL</sequence>
<keyword evidence="1" id="KW-0472">Membrane</keyword>
<comment type="caution">
    <text evidence="2">The sequence shown here is derived from an EMBL/GenBank/DDBJ whole genome shotgun (WGS) entry which is preliminary data.</text>
</comment>
<dbReference type="Proteomes" id="UP000688137">
    <property type="component" value="Unassembled WGS sequence"/>
</dbReference>
<protein>
    <recommendedName>
        <fullName evidence="4">Transmembrane protein</fullName>
    </recommendedName>
</protein>
<feature type="transmembrane region" description="Helical" evidence="1">
    <location>
        <begin position="127"/>
        <end position="147"/>
    </location>
</feature>
<organism evidence="2 3">
    <name type="scientific">Paramecium primaurelia</name>
    <dbReference type="NCBI Taxonomy" id="5886"/>
    <lineage>
        <taxon>Eukaryota</taxon>
        <taxon>Sar</taxon>
        <taxon>Alveolata</taxon>
        <taxon>Ciliophora</taxon>
        <taxon>Intramacronucleata</taxon>
        <taxon>Oligohymenophorea</taxon>
        <taxon>Peniculida</taxon>
        <taxon>Parameciidae</taxon>
        <taxon>Paramecium</taxon>
    </lineage>
</organism>